<name>A0A7S9PVN4_EPIFF</name>
<dbReference type="Gene3D" id="4.10.240.10">
    <property type="entry name" value="Zn(2)-C6 fungal-type DNA-binding domain"/>
    <property type="match status" value="1"/>
</dbReference>
<gene>
    <name evidence="4" type="ORF">C2857_005294</name>
</gene>
<feature type="region of interest" description="Disordered" evidence="2">
    <location>
        <begin position="1"/>
        <end position="156"/>
    </location>
</feature>
<proteinExistence type="predicted"/>
<sequence length="809" mass="86413">MAPDDLNTAPDAAVGVGPSPSNNSTVTPDNTPVPGPGPGPGSYPHPDIATPGAADAPSSSSPIQNSTITTRASSPPPPSIPIETTETTATTTTASTTNETESPVPETSAAPTASPQAAVQNSTSASQSPATVAAPASPSQPQQNGDSKASETDSEMASYRPAFTAHHELAVSYSTTTPPTLASSGHLATSLPPATSAYAPSTGIANAQHASYSANTGASHLNEGYRVSPPVPSNNPMSLPSMRTIDAMSQRVSPPYGPHHHPVSMSMNGPLTPVSSSPSYYTTQHTMPVPSNYALPSDSLARYPLPHDPRILGSRGPKKEIKRRTKTGCLTCRKRRIKCDETHPTCNNCKKSKRECLGYDPIFRQQPSAQHNSHIQPAPTAQLIVSSSASSSSTTHASVAVGHPSANSYGSQPSMLPSSYSTTPSPSALPSSSSAHTVTASSNYNSPVVANTTTTIKTEPGFPPAANAATTVKAEAGFDFSAPIDPSSRHLPAPNSHSQEFAKTLDYKNISTTAADPGSKKMKITEIIDLLGPPPPQQQISHTEDTFNEITKVYHEMYAGGLSAFLETTWYYFVENGKMSFPKDANLIEHMATFLKILEAVKANDHSQMTYSGVLETRIVWELACTAYQTPDRTNQAMRVAMPPDGDAAEARNRLRVVETLLCGEYLVSNPLALPLSDVDLHRTRQFDFWYSLAEFIRRRDHPDSPAAVQAREDALSRMRHLLDGRENRDVLYSIAVVRELAPRYGPSYGSRPQHLDESDPKNRLAVASKFILDEAQVTGGTTNVVRRFSDIASRAFVNPAVNVFRRTG</sequence>
<evidence type="ECO:0000313" key="4">
    <source>
        <dbReference type="EMBL" id="QPH01095.1"/>
    </source>
</evidence>
<dbReference type="Proteomes" id="UP000594364">
    <property type="component" value="Chromosome 3"/>
</dbReference>
<dbReference type="SMART" id="SM00066">
    <property type="entry name" value="GAL4"/>
    <property type="match status" value="1"/>
</dbReference>
<dbReference type="InterPro" id="IPR036864">
    <property type="entry name" value="Zn2-C6_fun-type_DNA-bd_sf"/>
</dbReference>
<dbReference type="GO" id="GO:0008270">
    <property type="term" value="F:zinc ion binding"/>
    <property type="evidence" value="ECO:0007669"/>
    <property type="project" value="InterPro"/>
</dbReference>
<dbReference type="PROSITE" id="PS50048">
    <property type="entry name" value="ZN2_CY6_FUNGAL_2"/>
    <property type="match status" value="1"/>
</dbReference>
<feature type="compositionally biased region" description="Low complexity" evidence="2">
    <location>
        <begin position="413"/>
        <end position="440"/>
    </location>
</feature>
<organism evidence="4 5">
    <name type="scientific">Epichloe festucae (strain Fl1)</name>
    <dbReference type="NCBI Taxonomy" id="877507"/>
    <lineage>
        <taxon>Eukaryota</taxon>
        <taxon>Fungi</taxon>
        <taxon>Dikarya</taxon>
        <taxon>Ascomycota</taxon>
        <taxon>Pezizomycotina</taxon>
        <taxon>Sordariomycetes</taxon>
        <taxon>Hypocreomycetidae</taxon>
        <taxon>Hypocreales</taxon>
        <taxon>Clavicipitaceae</taxon>
        <taxon>Epichloe</taxon>
    </lineage>
</organism>
<feature type="compositionally biased region" description="Low complexity" evidence="2">
    <location>
        <begin position="81"/>
        <end position="143"/>
    </location>
</feature>
<accession>A0A7S9PVN4</accession>
<dbReference type="InterPro" id="IPR001138">
    <property type="entry name" value="Zn2Cys6_DnaBD"/>
</dbReference>
<dbReference type="EMBL" id="CP031387">
    <property type="protein sequence ID" value="QPH01095.1"/>
    <property type="molecule type" value="Genomic_DNA"/>
</dbReference>
<dbReference type="PROSITE" id="PS00463">
    <property type="entry name" value="ZN2_CY6_FUNGAL_1"/>
    <property type="match status" value="1"/>
</dbReference>
<evidence type="ECO:0000256" key="1">
    <source>
        <dbReference type="ARBA" id="ARBA00023242"/>
    </source>
</evidence>
<dbReference type="GO" id="GO:0000981">
    <property type="term" value="F:DNA-binding transcription factor activity, RNA polymerase II-specific"/>
    <property type="evidence" value="ECO:0007669"/>
    <property type="project" value="InterPro"/>
</dbReference>
<dbReference type="CDD" id="cd00067">
    <property type="entry name" value="GAL4"/>
    <property type="match status" value="1"/>
</dbReference>
<evidence type="ECO:0000256" key="2">
    <source>
        <dbReference type="SAM" id="MobiDB-lite"/>
    </source>
</evidence>
<feature type="compositionally biased region" description="Pro residues" evidence="2">
    <location>
        <begin position="31"/>
        <end position="43"/>
    </location>
</feature>
<evidence type="ECO:0000313" key="5">
    <source>
        <dbReference type="Proteomes" id="UP000594364"/>
    </source>
</evidence>
<dbReference type="AlphaFoldDB" id="A0A7S9PVN4"/>
<keyword evidence="5" id="KW-1185">Reference proteome</keyword>
<keyword evidence="1" id="KW-0539">Nucleus</keyword>
<feature type="domain" description="Zn(2)-C6 fungal-type" evidence="3">
    <location>
        <begin position="328"/>
        <end position="356"/>
    </location>
</feature>
<dbReference type="OrthoDB" id="5375558at2759"/>
<evidence type="ECO:0000259" key="3">
    <source>
        <dbReference type="PROSITE" id="PS50048"/>
    </source>
</evidence>
<feature type="region of interest" description="Disordered" evidence="2">
    <location>
        <begin position="395"/>
        <end position="440"/>
    </location>
</feature>
<dbReference type="PANTHER" id="PTHR38791">
    <property type="entry name" value="ZN(II)2CYS6 TRANSCRIPTION FACTOR (EUROFUNG)-RELATED-RELATED"/>
    <property type="match status" value="1"/>
</dbReference>
<dbReference type="Pfam" id="PF00172">
    <property type="entry name" value="Zn_clus"/>
    <property type="match status" value="1"/>
</dbReference>
<dbReference type="PANTHER" id="PTHR38791:SF13">
    <property type="entry name" value="ZN(2)-C6 FUNGAL-TYPE DOMAIN-CONTAINING PROTEIN"/>
    <property type="match status" value="1"/>
</dbReference>
<protein>
    <recommendedName>
        <fullName evidence="3">Zn(2)-C6 fungal-type domain-containing protein</fullName>
    </recommendedName>
</protein>
<dbReference type="InterPro" id="IPR053175">
    <property type="entry name" value="DHMBA_Reg_Transcription_Factor"/>
</dbReference>
<reference evidence="4 5" key="1">
    <citation type="journal article" date="2018" name="PLoS Genet.">
        <title>Repeat elements organise 3D genome structure and mediate transcription in the filamentous fungus Epichloe festucae.</title>
        <authorList>
            <person name="Winter D.J."/>
            <person name="Ganley A.R.D."/>
            <person name="Young C.A."/>
            <person name="Liachko I."/>
            <person name="Schardl C.L."/>
            <person name="Dupont P.Y."/>
            <person name="Berry D."/>
            <person name="Ram A."/>
            <person name="Scott B."/>
            <person name="Cox M.P."/>
        </authorList>
    </citation>
    <scope>NUCLEOTIDE SEQUENCE [LARGE SCALE GENOMIC DNA]</scope>
    <source>
        <strain evidence="4 5">Fl1</strain>
    </source>
</reference>
<dbReference type="SUPFAM" id="SSF57701">
    <property type="entry name" value="Zn2/Cys6 DNA-binding domain"/>
    <property type="match status" value="1"/>
</dbReference>
<feature type="compositionally biased region" description="Low complexity" evidence="2">
    <location>
        <begin position="44"/>
        <end position="73"/>
    </location>
</feature>